<feature type="region of interest" description="Disordered" evidence="1">
    <location>
        <begin position="23"/>
        <end position="66"/>
    </location>
</feature>
<evidence type="ECO:0000313" key="2">
    <source>
        <dbReference type="EMBL" id="MBT9146260.1"/>
    </source>
</evidence>
<sequence length="66" mass="7165">MAGSRANWEDMISAVTDKITSITKKTPEEKAEEASKKLGSGTAGKAAEAIRTHKERMKQMEEEAGI</sequence>
<evidence type="ECO:0000313" key="3">
    <source>
        <dbReference type="Proteomes" id="UP000811545"/>
    </source>
</evidence>
<name>A0A9E2BKK5_PSYF1</name>
<gene>
    <name evidence="2" type="ORF">DDT42_02142</name>
</gene>
<dbReference type="AlphaFoldDB" id="A0A9E2BKK5"/>
<organism evidence="2 3">
    <name type="scientific">Psychracetigena formicireducens</name>
    <dbReference type="NCBI Taxonomy" id="2986056"/>
    <lineage>
        <taxon>Bacteria</taxon>
        <taxon>Bacillati</taxon>
        <taxon>Candidatus Lithacetigenota</taxon>
        <taxon>Candidatus Psychracetigena</taxon>
    </lineage>
</organism>
<feature type="compositionally biased region" description="Basic and acidic residues" evidence="1">
    <location>
        <begin position="25"/>
        <end position="36"/>
    </location>
</feature>
<accession>A0A9E2BKK5</accession>
<evidence type="ECO:0000256" key="1">
    <source>
        <dbReference type="SAM" id="MobiDB-lite"/>
    </source>
</evidence>
<reference evidence="2 3" key="1">
    <citation type="journal article" date="2021" name="bioRxiv">
        <title>Unique metabolic strategies in Hadean analogues reveal hints for primordial physiology.</title>
        <authorList>
            <person name="Nobu M.K."/>
            <person name="Nakai R."/>
            <person name="Tamazawa S."/>
            <person name="Mori H."/>
            <person name="Toyoda A."/>
            <person name="Ijiri A."/>
            <person name="Suzuki S."/>
            <person name="Kurokawa K."/>
            <person name="Kamagata Y."/>
            <person name="Tamaki H."/>
        </authorList>
    </citation>
    <scope>NUCLEOTIDE SEQUENCE [LARGE SCALE GENOMIC DNA]</scope>
    <source>
        <strain evidence="2">BS525</strain>
    </source>
</reference>
<feature type="compositionally biased region" description="Basic and acidic residues" evidence="1">
    <location>
        <begin position="48"/>
        <end position="66"/>
    </location>
</feature>
<dbReference type="Proteomes" id="UP000811545">
    <property type="component" value="Unassembled WGS sequence"/>
</dbReference>
<protein>
    <submittedName>
        <fullName evidence="2">Uncharacterized protein</fullName>
    </submittedName>
</protein>
<comment type="caution">
    <text evidence="2">The sequence shown here is derived from an EMBL/GenBank/DDBJ whole genome shotgun (WGS) entry which is preliminary data.</text>
</comment>
<dbReference type="EMBL" id="QLTW01000415">
    <property type="protein sequence ID" value="MBT9146260.1"/>
    <property type="molecule type" value="Genomic_DNA"/>
</dbReference>
<proteinExistence type="predicted"/>